<evidence type="ECO:0000313" key="1">
    <source>
        <dbReference type="EMBL" id="RPA93381.1"/>
    </source>
</evidence>
<protein>
    <submittedName>
        <fullName evidence="1">Uncharacterized protein</fullName>
    </submittedName>
</protein>
<dbReference type="OrthoDB" id="3047997at2759"/>
<evidence type="ECO:0000313" key="2">
    <source>
        <dbReference type="Proteomes" id="UP000276215"/>
    </source>
</evidence>
<gene>
    <name evidence="1" type="ORF">L873DRAFT_63596</name>
</gene>
<organism evidence="1 2">
    <name type="scientific">Choiromyces venosus 120613-1</name>
    <dbReference type="NCBI Taxonomy" id="1336337"/>
    <lineage>
        <taxon>Eukaryota</taxon>
        <taxon>Fungi</taxon>
        <taxon>Dikarya</taxon>
        <taxon>Ascomycota</taxon>
        <taxon>Pezizomycotina</taxon>
        <taxon>Pezizomycetes</taxon>
        <taxon>Pezizales</taxon>
        <taxon>Tuberaceae</taxon>
        <taxon>Choiromyces</taxon>
    </lineage>
</organism>
<dbReference type="AlphaFoldDB" id="A0A3N4J9R2"/>
<reference evidence="1 2" key="1">
    <citation type="journal article" date="2018" name="Nat. Ecol. Evol.">
        <title>Pezizomycetes genomes reveal the molecular basis of ectomycorrhizal truffle lifestyle.</title>
        <authorList>
            <person name="Murat C."/>
            <person name="Payen T."/>
            <person name="Noel B."/>
            <person name="Kuo A."/>
            <person name="Morin E."/>
            <person name="Chen J."/>
            <person name="Kohler A."/>
            <person name="Krizsan K."/>
            <person name="Balestrini R."/>
            <person name="Da Silva C."/>
            <person name="Montanini B."/>
            <person name="Hainaut M."/>
            <person name="Levati E."/>
            <person name="Barry K.W."/>
            <person name="Belfiori B."/>
            <person name="Cichocki N."/>
            <person name="Clum A."/>
            <person name="Dockter R.B."/>
            <person name="Fauchery L."/>
            <person name="Guy J."/>
            <person name="Iotti M."/>
            <person name="Le Tacon F."/>
            <person name="Lindquist E.A."/>
            <person name="Lipzen A."/>
            <person name="Malagnac F."/>
            <person name="Mello A."/>
            <person name="Molinier V."/>
            <person name="Miyauchi S."/>
            <person name="Poulain J."/>
            <person name="Riccioni C."/>
            <person name="Rubini A."/>
            <person name="Sitrit Y."/>
            <person name="Splivallo R."/>
            <person name="Traeger S."/>
            <person name="Wang M."/>
            <person name="Zifcakova L."/>
            <person name="Wipf D."/>
            <person name="Zambonelli A."/>
            <person name="Paolocci F."/>
            <person name="Nowrousian M."/>
            <person name="Ottonello S."/>
            <person name="Baldrian P."/>
            <person name="Spatafora J.W."/>
            <person name="Henrissat B."/>
            <person name="Nagy L.G."/>
            <person name="Aury J.M."/>
            <person name="Wincker P."/>
            <person name="Grigoriev I.V."/>
            <person name="Bonfante P."/>
            <person name="Martin F.M."/>
        </authorList>
    </citation>
    <scope>NUCLEOTIDE SEQUENCE [LARGE SCALE GENOMIC DNA]</scope>
    <source>
        <strain evidence="1 2">120613-1</strain>
    </source>
</reference>
<dbReference type="STRING" id="1336337.A0A3N4J9R2"/>
<proteinExistence type="predicted"/>
<accession>A0A3N4J9R2</accession>
<keyword evidence="2" id="KW-1185">Reference proteome</keyword>
<dbReference type="EMBL" id="ML120453">
    <property type="protein sequence ID" value="RPA93381.1"/>
    <property type="molecule type" value="Genomic_DNA"/>
</dbReference>
<dbReference type="Proteomes" id="UP000276215">
    <property type="component" value="Unassembled WGS sequence"/>
</dbReference>
<sequence>MNIPEGNSMLIMILHDELTFNSNNGHHQVWQSSEQTFLQPKSKGRGIMISNVLYSYGRVKVPEQTTCKEIVLAGHDLIHHEATEYFEYGKNNEGYWTGEYLVNHITKVVILIF</sequence>
<name>A0A3N4J9R2_9PEZI</name>